<keyword evidence="2" id="KW-0328">Glycosyltransferase</keyword>
<feature type="binding site" evidence="5">
    <location>
        <begin position="393"/>
        <end position="394"/>
    </location>
    <ligand>
        <name>substrate</name>
    </ligand>
</feature>
<proteinExistence type="inferred from homology"/>
<dbReference type="EMBL" id="FOTW01000007">
    <property type="protein sequence ID" value="SFL75526.1"/>
    <property type="molecule type" value="Genomic_DNA"/>
</dbReference>
<evidence type="ECO:0000259" key="8">
    <source>
        <dbReference type="Pfam" id="PF03636"/>
    </source>
</evidence>
<dbReference type="SUPFAM" id="SSF74650">
    <property type="entry name" value="Galactose mutarotase-like"/>
    <property type="match status" value="1"/>
</dbReference>
<dbReference type="GO" id="GO:0016757">
    <property type="term" value="F:glycosyltransferase activity"/>
    <property type="evidence" value="ECO:0007669"/>
    <property type="project" value="UniProtKB-KW"/>
</dbReference>
<comment type="similarity">
    <text evidence="1">Belongs to the glycosyl hydrolase 65 family.</text>
</comment>
<evidence type="ECO:0000256" key="2">
    <source>
        <dbReference type="ARBA" id="ARBA00022676"/>
    </source>
</evidence>
<dbReference type="InterPro" id="IPR017045">
    <property type="entry name" value="Malt_Pase/Glycosyl_Hdrlase"/>
</dbReference>
<feature type="domain" description="Glycoside hydrolase family 65 N-terminal" evidence="8">
    <location>
        <begin position="44"/>
        <end position="303"/>
    </location>
</feature>
<dbReference type="Pfam" id="PF03633">
    <property type="entry name" value="Glyco_hydro_65C"/>
    <property type="match status" value="1"/>
</dbReference>
<protein>
    <submittedName>
        <fullName evidence="9">Alpha,alpha-trehalose phosphorylase</fullName>
    </submittedName>
</protein>
<dbReference type="AlphaFoldDB" id="A0A1I4KAI6"/>
<feature type="domain" description="Glycoside hydrolase family 65 central catalytic" evidence="6">
    <location>
        <begin position="360"/>
        <end position="721"/>
    </location>
</feature>
<evidence type="ECO:0000259" key="6">
    <source>
        <dbReference type="Pfam" id="PF03632"/>
    </source>
</evidence>
<evidence type="ECO:0000313" key="10">
    <source>
        <dbReference type="Proteomes" id="UP000199470"/>
    </source>
</evidence>
<sequence>MPATGPIPNPNRFEIQEYALLKESIVQSSDRPQHTFPLEAWCIRETSFDTASHFLDETLFALGNGYIGLRGSHEEGYSGPAGTSLDGTYLNGFYESEAIHYPEAAYGLAKTNQFMLNVPNAKGIALWLEDERFDLLEGKLDRYERSLDFRTGILLRTLEWTSPQGRRVAVTSRRLVSFDDKHLFAIEYEVVALNFSGRVRLVSSIDGAVKNIEAGDDPRVGSAVSGQSLRVVDSQLGPNFSALVQRTSNSGFMLVSAAQTELRGIYELSQTRSEQRLEQTYTVAALEGEAVRLCKFGCYYSSRDYPESELMARAKETLALAQGQGFRALAQAQEQYLANFWQQADVQIAGDDALQQGIHFNQFHLLQSVGRDGKTNISAKGVTGEGYEGHYFWDTEIYIFPFFLYSKPEIAKKLLEYRYAGLAKARERARQMSHAVGALYPWRTIAGEECSAYFPAGTAQYHINADIAYSIKLYMEATGDLDYLIRYGAEIVLETARIWIGLGCYDRAGRYCINQVTGPDEYTALVNNNYYTNAMAQMHLNFAVAIAEQLQAEHPAEYARIAALAGLDAAEPAEWRRAAALMLLPYDEALQIHAQDDSFLSKKKWDFAATPKENYPLLLNYHPMVIYRHQVCKQADVVLALLLLSEQFTLDDKRRDFDYYEAVTTHDSSLSSCIFSIIASEVGYHDKAYDYFMETARLDLDDTHGNTHYGVHTAAMAGTWMGVAYGFAGMRVFDGALHFAPTLPKQWQHYTFKIHFQGALLEVRVEPARVEYRLLQGETLGFHHHGERIEMTLATPVQSRSH</sequence>
<dbReference type="PIRSF" id="PIRSF036289">
    <property type="entry name" value="Glycosyl_hydrolase_malt_phosph"/>
    <property type="match status" value="1"/>
</dbReference>
<dbReference type="GO" id="GO:0004553">
    <property type="term" value="F:hydrolase activity, hydrolyzing O-glycosyl compounds"/>
    <property type="evidence" value="ECO:0007669"/>
    <property type="project" value="TreeGrafter"/>
</dbReference>
<dbReference type="InterPro" id="IPR005196">
    <property type="entry name" value="Glyco_hydro_65_N"/>
</dbReference>
<dbReference type="SUPFAM" id="SSF48208">
    <property type="entry name" value="Six-hairpin glycosidases"/>
    <property type="match status" value="1"/>
</dbReference>
<accession>A0A1I4KAI6</accession>
<feature type="active site" description="Proton donor" evidence="4">
    <location>
        <position position="521"/>
    </location>
</feature>
<dbReference type="Pfam" id="PF03636">
    <property type="entry name" value="Glyco_hydro_65N"/>
    <property type="match status" value="1"/>
</dbReference>
<dbReference type="Proteomes" id="UP000199470">
    <property type="component" value="Unassembled WGS sequence"/>
</dbReference>
<dbReference type="PANTHER" id="PTHR11051">
    <property type="entry name" value="GLYCOSYL HYDROLASE-RELATED"/>
    <property type="match status" value="1"/>
</dbReference>
<dbReference type="Gene3D" id="2.70.98.40">
    <property type="entry name" value="Glycoside hydrolase, family 65, N-terminal domain"/>
    <property type="match status" value="1"/>
</dbReference>
<dbReference type="Pfam" id="PF03632">
    <property type="entry name" value="Glyco_hydro_65m"/>
    <property type="match status" value="1"/>
</dbReference>
<evidence type="ECO:0000256" key="3">
    <source>
        <dbReference type="ARBA" id="ARBA00022679"/>
    </source>
</evidence>
<dbReference type="InterPro" id="IPR011013">
    <property type="entry name" value="Gal_mutarotase_sf_dom"/>
</dbReference>
<keyword evidence="3" id="KW-0808">Transferase</keyword>
<dbReference type="InterPro" id="IPR037018">
    <property type="entry name" value="GH65_N"/>
</dbReference>
<name>A0A1I4KAI6_9BURK</name>
<dbReference type="InterPro" id="IPR008928">
    <property type="entry name" value="6-hairpin_glycosidase_sf"/>
</dbReference>
<keyword evidence="10" id="KW-1185">Reference proteome</keyword>
<dbReference type="Gene3D" id="1.50.10.10">
    <property type="match status" value="1"/>
</dbReference>
<evidence type="ECO:0000313" key="9">
    <source>
        <dbReference type="EMBL" id="SFL75526.1"/>
    </source>
</evidence>
<feature type="binding site" evidence="5">
    <location>
        <begin position="633"/>
        <end position="634"/>
    </location>
    <ligand>
        <name>substrate</name>
    </ligand>
</feature>
<dbReference type="InterPro" id="IPR005195">
    <property type="entry name" value="Glyco_hydro_65_M"/>
</dbReference>
<dbReference type="GO" id="GO:0030246">
    <property type="term" value="F:carbohydrate binding"/>
    <property type="evidence" value="ECO:0007669"/>
    <property type="project" value="InterPro"/>
</dbReference>
<dbReference type="OrthoDB" id="9816160at2"/>
<evidence type="ECO:0000256" key="1">
    <source>
        <dbReference type="ARBA" id="ARBA00006768"/>
    </source>
</evidence>
<dbReference type="GO" id="GO:0005975">
    <property type="term" value="P:carbohydrate metabolic process"/>
    <property type="evidence" value="ECO:0007669"/>
    <property type="project" value="InterPro"/>
</dbReference>
<evidence type="ECO:0000256" key="5">
    <source>
        <dbReference type="PIRSR" id="PIRSR036289-51"/>
    </source>
</evidence>
<gene>
    <name evidence="9" type="ORF">SAMN02982985_01376</name>
</gene>
<reference evidence="9 10" key="1">
    <citation type="submission" date="2016-10" db="EMBL/GenBank/DDBJ databases">
        <authorList>
            <person name="de Groot N.N."/>
        </authorList>
    </citation>
    <scope>NUCLEOTIDE SEQUENCE [LARGE SCALE GENOMIC DNA]</scope>
    <source>
        <strain evidence="9 10">ATCC 43154</strain>
    </source>
</reference>
<dbReference type="InterPro" id="IPR005194">
    <property type="entry name" value="Glyco_hydro_65_C"/>
</dbReference>
<dbReference type="Gene3D" id="2.60.420.10">
    <property type="entry name" value="Maltose phosphorylase, domain 3"/>
    <property type="match status" value="1"/>
</dbReference>
<dbReference type="InterPro" id="IPR012341">
    <property type="entry name" value="6hp_glycosidase-like_sf"/>
</dbReference>
<dbReference type="STRING" id="758825.SAMN02982985_01376"/>
<evidence type="ECO:0000256" key="4">
    <source>
        <dbReference type="PIRSR" id="PIRSR036289-50"/>
    </source>
</evidence>
<feature type="domain" description="Glycoside hydrolase family 65 C-terminal" evidence="7">
    <location>
        <begin position="730"/>
        <end position="790"/>
    </location>
</feature>
<dbReference type="PANTHER" id="PTHR11051:SF8">
    <property type="entry name" value="PROTEIN-GLUCOSYLGALACTOSYLHYDROXYLYSINE GLUCOSIDASE"/>
    <property type="match status" value="1"/>
</dbReference>
<organism evidence="9 10">
    <name type="scientific">Rugamonas rubra</name>
    <dbReference type="NCBI Taxonomy" id="758825"/>
    <lineage>
        <taxon>Bacteria</taxon>
        <taxon>Pseudomonadati</taxon>
        <taxon>Pseudomonadota</taxon>
        <taxon>Betaproteobacteria</taxon>
        <taxon>Burkholderiales</taxon>
        <taxon>Oxalobacteraceae</taxon>
        <taxon>Telluria group</taxon>
        <taxon>Rugamonas</taxon>
    </lineage>
</organism>
<evidence type="ECO:0000259" key="7">
    <source>
        <dbReference type="Pfam" id="PF03633"/>
    </source>
</evidence>